<evidence type="ECO:0000256" key="10">
    <source>
        <dbReference type="ARBA" id="ARBA00023049"/>
    </source>
</evidence>
<dbReference type="GO" id="GO:0008237">
    <property type="term" value="F:metallopeptidase activity"/>
    <property type="evidence" value="ECO:0007669"/>
    <property type="project" value="UniProtKB-KW"/>
</dbReference>
<feature type="transmembrane region" description="Helical" evidence="12">
    <location>
        <begin position="182"/>
        <end position="198"/>
    </location>
</feature>
<feature type="domain" description="Peptidase M50" evidence="13">
    <location>
        <begin position="112"/>
        <end position="172"/>
    </location>
</feature>
<evidence type="ECO:0000256" key="11">
    <source>
        <dbReference type="ARBA" id="ARBA00023136"/>
    </source>
</evidence>
<gene>
    <name evidence="14" type="ordered locus">Amet_2299</name>
</gene>
<feature type="transmembrane region" description="Helical" evidence="12">
    <location>
        <begin position="157"/>
        <end position="176"/>
    </location>
</feature>
<proteinExistence type="inferred from homology"/>
<dbReference type="AlphaFoldDB" id="A6TQI8"/>
<dbReference type="RefSeq" id="WP_012063431.1">
    <property type="nucleotide sequence ID" value="NC_009633.1"/>
</dbReference>
<evidence type="ECO:0000256" key="2">
    <source>
        <dbReference type="ARBA" id="ARBA00004141"/>
    </source>
</evidence>
<evidence type="ECO:0000256" key="8">
    <source>
        <dbReference type="ARBA" id="ARBA00022833"/>
    </source>
</evidence>
<evidence type="ECO:0000256" key="9">
    <source>
        <dbReference type="ARBA" id="ARBA00022989"/>
    </source>
</evidence>
<dbReference type="eggNOG" id="COG1994">
    <property type="taxonomic scope" value="Bacteria"/>
</dbReference>
<dbReference type="PANTHER" id="PTHR39188">
    <property type="entry name" value="MEMBRANE-ASSOCIATED ZINC METALLOPROTEASE M50B"/>
    <property type="match status" value="1"/>
</dbReference>
<dbReference type="GO" id="GO:0006508">
    <property type="term" value="P:proteolysis"/>
    <property type="evidence" value="ECO:0007669"/>
    <property type="project" value="UniProtKB-KW"/>
</dbReference>
<feature type="domain" description="Peptidase M50" evidence="13">
    <location>
        <begin position="34"/>
        <end position="105"/>
    </location>
</feature>
<dbReference type="HOGENOM" id="CLU_037123_0_1_9"/>
<evidence type="ECO:0000313" key="15">
    <source>
        <dbReference type="Proteomes" id="UP000001572"/>
    </source>
</evidence>
<sequence>MNLFIIKGIKIKINFLLFPFLFISLLMGYLLELTTIMIIITIHELSHSLISSYYDIPVTEIELFPFGGVARTTYYLEKKPREETIIALAGPLSNIVLFILAKAIGKYIESPIGIYEFFLYANLSIGLFNLIPILPLDGGRILRSNLTTYFGIKKATTVMIYLSKVCSMILFLLGLWFSIKDIRYVYIILLAIFIWMRVEQQDEMLDYIVMQEMISKKVNLLQLGKMEAKYIVALEFLTLKEIYHEFKVDKYYIVTVINTKGEVIGQLTESQVLQGMVEATVNTSLETLLVSLSKGKELNKVFSND</sequence>
<organism evidence="14 15">
    <name type="scientific">Alkaliphilus metalliredigens (strain QYMF)</name>
    <dbReference type="NCBI Taxonomy" id="293826"/>
    <lineage>
        <taxon>Bacteria</taxon>
        <taxon>Bacillati</taxon>
        <taxon>Bacillota</taxon>
        <taxon>Clostridia</taxon>
        <taxon>Peptostreptococcales</taxon>
        <taxon>Natronincolaceae</taxon>
        <taxon>Alkaliphilus</taxon>
    </lineage>
</organism>
<comment type="subcellular location">
    <subcellularLocation>
        <location evidence="2">Membrane</location>
        <topology evidence="2">Multi-pass membrane protein</topology>
    </subcellularLocation>
</comment>
<dbReference type="STRING" id="293826.Amet_2299"/>
<dbReference type="KEGG" id="amt:Amet_2299"/>
<keyword evidence="8" id="KW-0862">Zinc</keyword>
<evidence type="ECO:0000256" key="12">
    <source>
        <dbReference type="SAM" id="Phobius"/>
    </source>
</evidence>
<evidence type="ECO:0000256" key="3">
    <source>
        <dbReference type="ARBA" id="ARBA00007931"/>
    </source>
</evidence>
<keyword evidence="7" id="KW-0378">Hydrolase</keyword>
<evidence type="ECO:0000256" key="7">
    <source>
        <dbReference type="ARBA" id="ARBA00022801"/>
    </source>
</evidence>
<dbReference type="EMBL" id="CP000724">
    <property type="protein sequence ID" value="ABR48456.1"/>
    <property type="molecule type" value="Genomic_DNA"/>
</dbReference>
<dbReference type="GO" id="GO:0046872">
    <property type="term" value="F:metal ion binding"/>
    <property type="evidence" value="ECO:0007669"/>
    <property type="project" value="UniProtKB-KW"/>
</dbReference>
<protein>
    <submittedName>
        <fullName evidence="14">Peptidase M50</fullName>
    </submittedName>
</protein>
<keyword evidence="5 12" id="KW-0812">Transmembrane</keyword>
<evidence type="ECO:0000256" key="5">
    <source>
        <dbReference type="ARBA" id="ARBA00022692"/>
    </source>
</evidence>
<dbReference type="Proteomes" id="UP000001572">
    <property type="component" value="Chromosome"/>
</dbReference>
<dbReference type="InterPro" id="IPR008915">
    <property type="entry name" value="Peptidase_M50"/>
</dbReference>
<evidence type="ECO:0000256" key="6">
    <source>
        <dbReference type="ARBA" id="ARBA00022723"/>
    </source>
</evidence>
<feature type="transmembrane region" description="Helical" evidence="12">
    <location>
        <begin position="85"/>
        <end position="105"/>
    </location>
</feature>
<keyword evidence="10" id="KW-0482">Metalloprotease</keyword>
<feature type="transmembrane region" description="Helical" evidence="12">
    <location>
        <begin position="20"/>
        <end position="42"/>
    </location>
</feature>
<dbReference type="GO" id="GO:0016020">
    <property type="term" value="C:membrane"/>
    <property type="evidence" value="ECO:0007669"/>
    <property type="project" value="UniProtKB-SubCell"/>
</dbReference>
<accession>A6TQI8</accession>
<evidence type="ECO:0000256" key="1">
    <source>
        <dbReference type="ARBA" id="ARBA00001947"/>
    </source>
</evidence>
<comment type="cofactor">
    <cofactor evidence="1">
        <name>Zn(2+)</name>
        <dbReference type="ChEBI" id="CHEBI:29105"/>
    </cofactor>
</comment>
<keyword evidence="11 12" id="KW-0472">Membrane</keyword>
<feature type="transmembrane region" description="Helical" evidence="12">
    <location>
        <begin position="117"/>
        <end position="136"/>
    </location>
</feature>
<evidence type="ECO:0000259" key="13">
    <source>
        <dbReference type="Pfam" id="PF02163"/>
    </source>
</evidence>
<name>A6TQI8_ALKMQ</name>
<dbReference type="Pfam" id="PF02163">
    <property type="entry name" value="Peptidase_M50"/>
    <property type="match status" value="2"/>
</dbReference>
<keyword evidence="9 12" id="KW-1133">Transmembrane helix</keyword>
<reference evidence="15" key="1">
    <citation type="journal article" date="2016" name="Genome Announc.">
        <title>Complete genome sequence of Alkaliphilus metalliredigens strain QYMF, an alkaliphilic and metal-reducing bacterium isolated from borax-contaminated leachate ponds.</title>
        <authorList>
            <person name="Hwang C."/>
            <person name="Copeland A."/>
            <person name="Lucas S."/>
            <person name="Lapidus A."/>
            <person name="Barry K."/>
            <person name="Detter J.C."/>
            <person name="Glavina Del Rio T."/>
            <person name="Hammon N."/>
            <person name="Israni S."/>
            <person name="Dalin E."/>
            <person name="Tice H."/>
            <person name="Pitluck S."/>
            <person name="Chertkov O."/>
            <person name="Brettin T."/>
            <person name="Bruce D."/>
            <person name="Han C."/>
            <person name="Schmutz J."/>
            <person name="Larimer F."/>
            <person name="Land M.L."/>
            <person name="Hauser L."/>
            <person name="Kyrpides N."/>
            <person name="Mikhailova N."/>
            <person name="Ye Q."/>
            <person name="Zhou J."/>
            <person name="Richardson P."/>
            <person name="Fields M.W."/>
        </authorList>
    </citation>
    <scope>NUCLEOTIDE SEQUENCE [LARGE SCALE GENOMIC DNA]</scope>
    <source>
        <strain evidence="15">QYMF</strain>
    </source>
</reference>
<dbReference type="OrthoDB" id="166377at2"/>
<dbReference type="PANTHER" id="PTHR39188:SF3">
    <property type="entry name" value="STAGE IV SPORULATION PROTEIN FB"/>
    <property type="match status" value="1"/>
</dbReference>
<evidence type="ECO:0000313" key="14">
    <source>
        <dbReference type="EMBL" id="ABR48456.1"/>
    </source>
</evidence>
<keyword evidence="4" id="KW-0645">Protease</keyword>
<keyword evidence="15" id="KW-1185">Reference proteome</keyword>
<dbReference type="CDD" id="cd06161">
    <property type="entry name" value="S2P-M50_SpoIVFB"/>
    <property type="match status" value="1"/>
</dbReference>
<comment type="similarity">
    <text evidence="3">Belongs to the peptidase M50B family.</text>
</comment>
<evidence type="ECO:0000256" key="4">
    <source>
        <dbReference type="ARBA" id="ARBA00022670"/>
    </source>
</evidence>
<keyword evidence="6" id="KW-0479">Metal-binding</keyword>